<dbReference type="GO" id="GO:0006406">
    <property type="term" value="P:mRNA export from nucleus"/>
    <property type="evidence" value="ECO:0007669"/>
    <property type="project" value="InterPro"/>
</dbReference>
<feature type="compositionally biased region" description="Polar residues" evidence="5">
    <location>
        <begin position="1551"/>
        <end position="1564"/>
    </location>
</feature>
<sequence length="2130" mass="234929">MNIVETVRGLIARWEEGGEAECRDLLTAPHSNPSDPEASDVLSTAYHTLISATLKTWSLSKSLPPQALIGFVQSVLESLPSPSSTRSPHAVAFGDILVDILWAIDVELDDIHQDTKLAFANAEQGNAPAATEGADATAVLARVAQAKQDAESDKEILAGTVKLLVASGILDADVCRERLELSMIHHADLIPDDQAFGKKEVRMRTALFYKQNKFNLLREQSEGYSKLTTELTSSLGPPHSSATGRPVESLSAIEQRAHASWERVVGLVGYFDLDPNRALDIILDVFSVHLMTHYSFFLALLSCSPWGAGLKPRGEDAMNAEASSDAYKGKDLDEVLRIAELQSGHTPREPLLSLSNNGSRVLAQVLGFKLTYYQLPDVNESAPKTLYLAAALLIREGFITLEDIYPHLSPTDDAMEAEHKKYLDSVTARIATAKVSMLAMAAPLESSSSSSGPKPRPATPAEPKAVEKEVVNQKIGLLNALLSVGALRPGLALLSKYPWIVDASPDIADLLLRVCKHSIAPVYATHGAGKESRPNFSGPKRRYGATGVASPPEKKPQLTLWAPTPPSTSATDFVFFFPDWTERVPVCNTHEDVVYVLEPMMRFVGLHIHRDLIFLAQFSRVGRAEVSATLAIDPETKKNAPAYLDNPACCFWYKMARIYLLPALSLVRGNAVCNVEIWTLIRMFETTLRWRLYGEWKTKTYQSHPELRVRYIQADRETKGVLRRLSMQTVEKLSCSVAKLAHSNPLILFTNTINQVMAYENLSMAVILTLSYSTVMGFDVLLYIIVEAFSNPDKARVKDDGVNISDWLQNLASFAGMLYRRYAGDLTPLLKYLVHQLHNGQVSEIIILRELIWKICGIEPLPNLTDSQIVAMAGGPNLQIEVLASGMRGARSDPADSGAKAPSRFGKVIIESGLALALLVQIAQQRQACVYQSGNTHLKSLANLFDMVHGVLLQYIDFLTTPSIVPPDDYAKKVLPSLADMHLKYGICVPICMQIVRPTLHRALLTAALEMQKKERVASEEAEKRLKAALTAKREPTTTSRTGSPAVADVSTSADQSAEAKLVTSAEDVTMEGADQAEPAPAPENPWLPQLYALFDDVKAIAPPNVNDLIGPGFYVTFWQLSTYDLAPPALKYEEETTNLRRMSAEADHAYNAAEKSDSWYERANSYKHRERRNRYNHFIDVLRGELKEQTAARAFTIKRLAREKQHWFAHNPKGIPLAAAIVEHCLHPRALLSPMDADYCVQLIKAVHLQGTPGFSTLNVYDKLLGDHVRVLIFSCSEVEARNYGRFLLGILGDISKWHQDEQLFMQDNRVKSGGKVSYLPGFMLTFSGRANVAIDDIIKWQQFRSVCKKWHRKLAIAFIDCIESGEFMHVYNTIIILKELLPVFPVASVNEGSGNALEIAMEKFLEREERDDLKILGRAYVASLKKREAHWKLPERAVRPTAATTSMKPTPSATPAPAERPRPSGPSTPVPSTNGRPTAGSTVALPTGPRADTAQTNGSAASSADKTSLPASTRIAIESIPRPEVVKRVRPDTRSPAPRVNGEAESKANGPSNAMQVDSPNIPQRPATSAAPPTGPRRDEQGMPRGAAGPGSALRPASPSIPAGSPIPRSISQMEGSRPSTPSNLSRSASNKDLLQSPRMGPGDLRGRGETQTMPPPVNPSQTSSAHELRETAKQTRPLTDKPEEKPARPPPVEPRGQQAPPSAPAPRRRSPSPSSRPGTRNPSVESRASGGRSRGATGDSERSDEKRDRDTRHESRRDVHRSSRSAREGDREKEPDRERRDRHGDRERPRDRERDRDRERERDGHRDRERERDRHRDSDRERDRHRRDEKDRDRESRKDRDSIGRSIPTGPSSSNPPAVDERGLPVRPDPSRRREDDALGKRRRPTEDEPDRASKRPSRKESHHEDRTRRPSDKDRDDRGRESDRRRKERDQPESDARPLTIDTKATDKRPPDGPASASARSLPPTTPSAPRAMATGAESKGGKPDWDRRPRDQPPRGSPTGPGPAQAGQEPQASGGSLRSRITDKEPRPIPSGPRGDASADRKPEGSLNALKDEREGSRKRASSERETGDPSAAMHDSSAPAKRPRINRNRYQGPSATTSAAAFARKSLMDTEKNGRGGLGRSSKD</sequence>
<proteinExistence type="inferred from homology"/>
<feature type="compositionally biased region" description="Polar residues" evidence="5">
    <location>
        <begin position="1472"/>
        <end position="1483"/>
    </location>
</feature>
<evidence type="ECO:0000256" key="5">
    <source>
        <dbReference type="SAM" id="MobiDB-lite"/>
    </source>
</evidence>
<evidence type="ECO:0000313" key="10">
    <source>
        <dbReference type="Proteomes" id="UP000703269"/>
    </source>
</evidence>
<feature type="compositionally biased region" description="Polar residues" evidence="5">
    <location>
        <begin position="1495"/>
        <end position="1513"/>
    </location>
</feature>
<feature type="compositionally biased region" description="Polar residues" evidence="5">
    <location>
        <begin position="2094"/>
        <end position="2105"/>
    </location>
</feature>
<evidence type="ECO:0000313" key="9">
    <source>
        <dbReference type="EMBL" id="GJE84409.1"/>
    </source>
</evidence>
<feature type="domain" description="THO complex subunitTHOC2 N-terminal" evidence="7">
    <location>
        <begin position="737"/>
        <end position="812"/>
    </location>
</feature>
<evidence type="ECO:0000256" key="1">
    <source>
        <dbReference type="ARBA" id="ARBA00004123"/>
    </source>
</evidence>
<feature type="domain" description="THO complex subunit 2 N-terminal" evidence="8">
    <location>
        <begin position="11"/>
        <end position="732"/>
    </location>
</feature>
<feature type="region of interest" description="Disordered" evidence="5">
    <location>
        <begin position="1437"/>
        <end position="2130"/>
    </location>
</feature>
<feature type="domain" description="THO complex subunitTHOC2 C-terminal" evidence="6">
    <location>
        <begin position="1109"/>
        <end position="1426"/>
    </location>
</feature>
<dbReference type="GO" id="GO:0000445">
    <property type="term" value="C:THO complex part of transcription export complex"/>
    <property type="evidence" value="ECO:0007669"/>
    <property type="project" value="TreeGrafter"/>
</dbReference>
<reference evidence="9 10" key="1">
    <citation type="submission" date="2021-08" db="EMBL/GenBank/DDBJ databases">
        <title>Draft Genome Sequence of Phanerochaete sordida strain YK-624.</title>
        <authorList>
            <person name="Mori T."/>
            <person name="Dohra H."/>
            <person name="Suzuki T."/>
            <person name="Kawagishi H."/>
            <person name="Hirai H."/>
        </authorList>
    </citation>
    <scope>NUCLEOTIDE SEQUENCE [LARGE SCALE GENOMIC DNA]</scope>
    <source>
        <strain evidence="9 10">YK-624</strain>
    </source>
</reference>
<feature type="region of interest" description="Disordered" evidence="5">
    <location>
        <begin position="528"/>
        <end position="559"/>
    </location>
</feature>
<feature type="compositionally biased region" description="Basic and acidic residues" evidence="5">
    <location>
        <begin position="2042"/>
        <end position="2073"/>
    </location>
</feature>
<comment type="similarity">
    <text evidence="2">Belongs to the THOC2 family.</text>
</comment>
<dbReference type="InterPro" id="IPR021418">
    <property type="entry name" value="THO_THOC2_C"/>
</dbReference>
<protein>
    <recommendedName>
        <fullName evidence="3">THO complex subunit 2</fullName>
    </recommendedName>
</protein>
<feature type="region of interest" description="Disordered" evidence="5">
    <location>
        <begin position="1029"/>
        <end position="1058"/>
    </location>
</feature>
<dbReference type="Pfam" id="PF16134">
    <property type="entry name" value="THOC2_N"/>
    <property type="match status" value="1"/>
</dbReference>
<feature type="compositionally biased region" description="Basic and acidic residues" evidence="5">
    <location>
        <begin position="1984"/>
        <end position="1998"/>
    </location>
</feature>
<feature type="compositionally biased region" description="Polar residues" evidence="5">
    <location>
        <begin position="1444"/>
        <end position="1455"/>
    </location>
</feature>
<feature type="compositionally biased region" description="Polar residues" evidence="5">
    <location>
        <begin position="1615"/>
        <end position="1636"/>
    </location>
</feature>
<gene>
    <name evidence="9" type="ORF">PsYK624_004850</name>
</gene>
<dbReference type="OrthoDB" id="29024at2759"/>
<dbReference type="InterPro" id="IPR021726">
    <property type="entry name" value="THO_THOC2_N"/>
</dbReference>
<feature type="compositionally biased region" description="Low complexity" evidence="5">
    <location>
        <begin position="1597"/>
        <end position="1614"/>
    </location>
</feature>
<keyword evidence="10" id="KW-1185">Reference proteome</keyword>
<dbReference type="Pfam" id="PF11732">
    <property type="entry name" value="Thoc2"/>
    <property type="match status" value="1"/>
</dbReference>
<dbReference type="PANTHER" id="PTHR21597:SF0">
    <property type="entry name" value="THO COMPLEX SUBUNIT 2"/>
    <property type="match status" value="1"/>
</dbReference>
<dbReference type="EMBL" id="BPQB01000001">
    <property type="protein sequence ID" value="GJE84409.1"/>
    <property type="molecule type" value="Genomic_DNA"/>
</dbReference>
<feature type="compositionally biased region" description="Basic and acidic residues" evidence="5">
    <location>
        <begin position="1526"/>
        <end position="1535"/>
    </location>
</feature>
<organism evidence="9 10">
    <name type="scientific">Phanerochaete sordida</name>
    <dbReference type="NCBI Taxonomy" id="48140"/>
    <lineage>
        <taxon>Eukaryota</taxon>
        <taxon>Fungi</taxon>
        <taxon>Dikarya</taxon>
        <taxon>Basidiomycota</taxon>
        <taxon>Agaricomycotina</taxon>
        <taxon>Agaricomycetes</taxon>
        <taxon>Polyporales</taxon>
        <taxon>Phanerochaetaceae</taxon>
        <taxon>Phanerochaete</taxon>
    </lineage>
</organism>
<dbReference type="PANTHER" id="PTHR21597">
    <property type="entry name" value="THO2 PROTEIN"/>
    <property type="match status" value="1"/>
</dbReference>
<feature type="region of interest" description="Disordered" evidence="5">
    <location>
        <begin position="444"/>
        <end position="466"/>
    </location>
</feature>
<dbReference type="InterPro" id="IPR040007">
    <property type="entry name" value="Tho2"/>
</dbReference>
<dbReference type="InterPro" id="IPR032302">
    <property type="entry name" value="THOC2_N"/>
</dbReference>
<name>A0A9P3FYA0_9APHY</name>
<accession>A0A9P3FYA0</accession>
<feature type="compositionally biased region" description="Low complexity" evidence="5">
    <location>
        <begin position="1729"/>
        <end position="1739"/>
    </location>
</feature>
<dbReference type="Proteomes" id="UP000703269">
    <property type="component" value="Unassembled WGS sequence"/>
</dbReference>
<dbReference type="GO" id="GO:0006397">
    <property type="term" value="P:mRNA processing"/>
    <property type="evidence" value="ECO:0007669"/>
    <property type="project" value="InterPro"/>
</dbReference>
<evidence type="ECO:0000259" key="6">
    <source>
        <dbReference type="Pfam" id="PF11262"/>
    </source>
</evidence>
<keyword evidence="4" id="KW-0539">Nucleus</keyword>
<feature type="compositionally biased region" description="Basic and acidic residues" evidence="5">
    <location>
        <begin position="1669"/>
        <end position="1690"/>
    </location>
</feature>
<evidence type="ECO:0000256" key="4">
    <source>
        <dbReference type="ARBA" id="ARBA00023242"/>
    </source>
</evidence>
<dbReference type="GO" id="GO:0003729">
    <property type="term" value="F:mRNA binding"/>
    <property type="evidence" value="ECO:0007669"/>
    <property type="project" value="TreeGrafter"/>
</dbReference>
<evidence type="ECO:0000256" key="3">
    <source>
        <dbReference type="ARBA" id="ARBA00019596"/>
    </source>
</evidence>
<dbReference type="Pfam" id="PF11262">
    <property type="entry name" value="Tho2"/>
    <property type="match status" value="1"/>
</dbReference>
<evidence type="ECO:0000256" key="2">
    <source>
        <dbReference type="ARBA" id="ARBA00007857"/>
    </source>
</evidence>
<feature type="compositionally biased region" description="Basic and acidic residues" evidence="5">
    <location>
        <begin position="1742"/>
        <end position="1846"/>
    </location>
</feature>
<comment type="subcellular location">
    <subcellularLocation>
        <location evidence="1">Nucleus</location>
    </subcellularLocation>
</comment>
<evidence type="ECO:0000259" key="7">
    <source>
        <dbReference type="Pfam" id="PF11732"/>
    </source>
</evidence>
<feature type="compositionally biased region" description="Basic and acidic residues" evidence="5">
    <location>
        <begin position="1862"/>
        <end position="1940"/>
    </location>
</feature>
<feature type="compositionally biased region" description="Gly residues" evidence="5">
    <location>
        <begin position="2121"/>
        <end position="2130"/>
    </location>
</feature>
<evidence type="ECO:0000259" key="8">
    <source>
        <dbReference type="Pfam" id="PF16134"/>
    </source>
</evidence>
<comment type="caution">
    <text evidence="9">The sequence shown here is derived from an EMBL/GenBank/DDBJ whole genome shotgun (WGS) entry which is preliminary data.</text>
</comment>